<keyword evidence="7" id="KW-0843">Virulence</keyword>
<protein>
    <recommendedName>
        <fullName evidence="3">phospholipase C</fullName>
        <ecNumber evidence="3">3.1.4.3</ecNumber>
    </recommendedName>
</protein>
<evidence type="ECO:0000313" key="11">
    <source>
        <dbReference type="Proteomes" id="UP000621454"/>
    </source>
</evidence>
<evidence type="ECO:0000256" key="4">
    <source>
        <dbReference type="ARBA" id="ARBA00022512"/>
    </source>
</evidence>
<evidence type="ECO:0000256" key="1">
    <source>
        <dbReference type="ARBA" id="ARBA00004191"/>
    </source>
</evidence>
<dbReference type="InterPro" id="IPR007312">
    <property type="entry name" value="Phosphoesterase"/>
</dbReference>
<comment type="similarity">
    <text evidence="2">Belongs to the bacterial phospholipase C family.</text>
</comment>
<dbReference type="Gene3D" id="3.40.720.10">
    <property type="entry name" value="Alkaline Phosphatase, subunit A"/>
    <property type="match status" value="2"/>
</dbReference>
<keyword evidence="6" id="KW-0378">Hydrolase</keyword>
<evidence type="ECO:0000313" key="10">
    <source>
        <dbReference type="EMBL" id="GGB27408.1"/>
    </source>
</evidence>
<accession>A0A916T491</accession>
<keyword evidence="5" id="KW-0964">Secreted</keyword>
<evidence type="ECO:0000256" key="3">
    <source>
        <dbReference type="ARBA" id="ARBA00012018"/>
    </source>
</evidence>
<evidence type="ECO:0000256" key="6">
    <source>
        <dbReference type="ARBA" id="ARBA00022801"/>
    </source>
</evidence>
<comment type="catalytic activity">
    <reaction evidence="8">
        <text>a 1,2-diacyl-sn-glycero-3-phosphocholine + H2O = phosphocholine + a 1,2-diacyl-sn-glycerol + H(+)</text>
        <dbReference type="Rhea" id="RHEA:10604"/>
        <dbReference type="ChEBI" id="CHEBI:15377"/>
        <dbReference type="ChEBI" id="CHEBI:15378"/>
        <dbReference type="ChEBI" id="CHEBI:17815"/>
        <dbReference type="ChEBI" id="CHEBI:57643"/>
        <dbReference type="ChEBI" id="CHEBI:295975"/>
        <dbReference type="EC" id="3.1.4.3"/>
    </reaction>
    <physiologicalReaction direction="left-to-right" evidence="8">
        <dbReference type="Rhea" id="RHEA:10605"/>
    </physiologicalReaction>
</comment>
<sequence length="519" mass="56144">MASGPFAGMSRRDFFARVAAVGGTAFLANWANPIIDRAYAADPAGAGSFSDIEHIVLFMQENRSFDHYFGTRAGVRGFAEDPESLKQYGWAPGKGPTKNGYTLPFRLDTTRGASLAGEIINDPDHSWGGLHRAWNNGRNNGWLPNAIKANGPQNAPAVMGYYERADIPVHWELADAFTLCDNYHCSVIGPTDPNRLYWMSANLDPEGTHGGPLLRTPTGLPVNAYSWRTMPDNLRDAGVSWKMYNNRDVGPISQVILDGMMVCFKQAADPNSELHRRGIDPTYPGTFIEDVKNDRLPAVSWVIPPLIDCEHPALPAALGAVGLVQLLDILTSNPAVWEKTALIVSYDENGGFFDHVTPPTPPPGTPGEFVTVPNINSVTSSEGIRGPIGLGYRVPAFVISPYSRGGLVASEVFDHTSQLRLIERRFGVEVPNLTAWRRKTTGDMTSAFDFAHAPNAKKPALSDPAPRARPFTDPAAGAAQNWVQIGLGSEANAAPNFPVPPNAMPRQASGTKRVPSGLI</sequence>
<keyword evidence="11" id="KW-1185">Reference proteome</keyword>
<evidence type="ECO:0000256" key="9">
    <source>
        <dbReference type="SAM" id="MobiDB-lite"/>
    </source>
</evidence>
<dbReference type="PROSITE" id="PS51318">
    <property type="entry name" value="TAT"/>
    <property type="match status" value="1"/>
</dbReference>
<name>A0A916T491_9ACTN</name>
<keyword evidence="4" id="KW-0134">Cell wall</keyword>
<feature type="region of interest" description="Disordered" evidence="9">
    <location>
        <begin position="493"/>
        <end position="519"/>
    </location>
</feature>
<reference evidence="10" key="1">
    <citation type="journal article" date="2014" name="Int. J. Syst. Evol. Microbiol.">
        <title>Complete genome sequence of Corynebacterium casei LMG S-19264T (=DSM 44701T), isolated from a smear-ripened cheese.</title>
        <authorList>
            <consortium name="US DOE Joint Genome Institute (JGI-PGF)"/>
            <person name="Walter F."/>
            <person name="Albersmeier A."/>
            <person name="Kalinowski J."/>
            <person name="Ruckert C."/>
        </authorList>
    </citation>
    <scope>NUCLEOTIDE SEQUENCE</scope>
    <source>
        <strain evidence="10">CGMCC 1.12827</strain>
    </source>
</reference>
<evidence type="ECO:0000256" key="5">
    <source>
        <dbReference type="ARBA" id="ARBA00022525"/>
    </source>
</evidence>
<reference evidence="10" key="2">
    <citation type="submission" date="2020-09" db="EMBL/GenBank/DDBJ databases">
        <authorList>
            <person name="Sun Q."/>
            <person name="Zhou Y."/>
        </authorList>
    </citation>
    <scope>NUCLEOTIDE SEQUENCE</scope>
    <source>
        <strain evidence="10">CGMCC 1.12827</strain>
    </source>
</reference>
<dbReference type="PANTHER" id="PTHR31956">
    <property type="entry name" value="NON-SPECIFIC PHOSPHOLIPASE C4-RELATED"/>
    <property type="match status" value="1"/>
</dbReference>
<dbReference type="Pfam" id="PF04185">
    <property type="entry name" value="Phosphoesterase"/>
    <property type="match status" value="1"/>
</dbReference>
<comment type="subcellular location">
    <subcellularLocation>
        <location evidence="1">Secreted</location>
        <location evidence="1">Cell wall</location>
    </subcellularLocation>
</comment>
<evidence type="ECO:0000256" key="2">
    <source>
        <dbReference type="ARBA" id="ARBA00009717"/>
    </source>
</evidence>
<proteinExistence type="inferred from homology"/>
<gene>
    <name evidence="10" type="primary">plcA</name>
    <name evidence="10" type="ORF">GCM10011489_14470</name>
</gene>
<organism evidence="10 11">
    <name type="scientific">Gordonia jinhuaensis</name>
    <dbReference type="NCBI Taxonomy" id="1517702"/>
    <lineage>
        <taxon>Bacteria</taxon>
        <taxon>Bacillati</taxon>
        <taxon>Actinomycetota</taxon>
        <taxon>Actinomycetes</taxon>
        <taxon>Mycobacteriales</taxon>
        <taxon>Gordoniaceae</taxon>
        <taxon>Gordonia</taxon>
    </lineage>
</organism>
<dbReference type="CDD" id="cd16014">
    <property type="entry name" value="PLC"/>
    <property type="match status" value="1"/>
</dbReference>
<evidence type="ECO:0000256" key="7">
    <source>
        <dbReference type="ARBA" id="ARBA00023026"/>
    </source>
</evidence>
<dbReference type="EC" id="3.1.4.3" evidence="3"/>
<dbReference type="EMBL" id="BMGC01000007">
    <property type="protein sequence ID" value="GGB27408.1"/>
    <property type="molecule type" value="Genomic_DNA"/>
</dbReference>
<dbReference type="GO" id="GO:0034480">
    <property type="term" value="F:phosphatidylcholine phospholipase C activity"/>
    <property type="evidence" value="ECO:0007669"/>
    <property type="project" value="UniProtKB-EC"/>
</dbReference>
<dbReference type="RefSeq" id="WP_188585921.1">
    <property type="nucleotide sequence ID" value="NZ_BMGC01000007.1"/>
</dbReference>
<dbReference type="PANTHER" id="PTHR31956:SF1">
    <property type="entry name" value="NON-SPECIFIC PHOSPHOLIPASE C1"/>
    <property type="match status" value="1"/>
</dbReference>
<evidence type="ECO:0000256" key="8">
    <source>
        <dbReference type="ARBA" id="ARBA00048421"/>
    </source>
</evidence>
<dbReference type="GO" id="GO:0052008">
    <property type="term" value="P:symbiont-mediated disruption of host cellular anatomical structure"/>
    <property type="evidence" value="ECO:0007669"/>
    <property type="project" value="UniProtKB-ARBA"/>
</dbReference>
<dbReference type="FunFam" id="3.40.720.10:FF:000036">
    <property type="entry name" value="Membrane-associated phospholipase C"/>
    <property type="match status" value="1"/>
</dbReference>
<dbReference type="AlphaFoldDB" id="A0A916T491"/>
<dbReference type="InterPro" id="IPR006311">
    <property type="entry name" value="TAT_signal"/>
</dbReference>
<comment type="caution">
    <text evidence="10">The sequence shown here is derived from an EMBL/GenBank/DDBJ whole genome shotgun (WGS) entry which is preliminary data.</text>
</comment>
<dbReference type="InterPro" id="IPR017850">
    <property type="entry name" value="Alkaline_phosphatase_core_sf"/>
</dbReference>
<dbReference type="Proteomes" id="UP000621454">
    <property type="component" value="Unassembled WGS sequence"/>
</dbReference>